<evidence type="ECO:0000313" key="4">
    <source>
        <dbReference type="Proteomes" id="UP000028042"/>
    </source>
</evidence>
<reference evidence="2 5" key="1">
    <citation type="journal article" date="2015" name="Genome Announc.">
        <title>Complete Genome Sequence of the Nitrogen-Fixing and Solvent-Producing Clostridium pasteurianum DSM 525.</title>
        <authorList>
            <person name="Poehlein A."/>
            <person name="Grosse-Honebrink A."/>
            <person name="Zhang Y."/>
            <person name="Minton N.P."/>
            <person name="Daniel R."/>
        </authorList>
    </citation>
    <scope>NUCLEOTIDE SEQUENCE [LARGE SCALE GENOMIC DNA]</scope>
    <source>
        <strain evidence="2">DSM 525</strain>
        <strain evidence="5">DSM 525 / ATCC 6013</strain>
    </source>
</reference>
<dbReference type="KEGG" id="cpat:CLPA_c22060"/>
<dbReference type="RefSeq" id="WP_236900336.1">
    <property type="nucleotide sequence ID" value="NZ_ANZB01000002.1"/>
</dbReference>
<proteinExistence type="predicted"/>
<dbReference type="GO" id="GO:0016491">
    <property type="term" value="F:oxidoreductase activity"/>
    <property type="evidence" value="ECO:0007669"/>
    <property type="project" value="InterPro"/>
</dbReference>
<dbReference type="GeneID" id="93074352"/>
<keyword evidence="5" id="KW-1185">Reference proteome</keyword>
<dbReference type="Proteomes" id="UP000030905">
    <property type="component" value="Chromosome"/>
</dbReference>
<dbReference type="Proteomes" id="UP000028042">
    <property type="component" value="Unassembled WGS sequence"/>
</dbReference>
<organism evidence="2 5">
    <name type="scientific">Clostridium pasteurianum DSM 525 = ATCC 6013</name>
    <dbReference type="NCBI Taxonomy" id="1262449"/>
    <lineage>
        <taxon>Bacteria</taxon>
        <taxon>Bacillati</taxon>
        <taxon>Bacillota</taxon>
        <taxon>Clostridia</taxon>
        <taxon>Eubacteriales</taxon>
        <taxon>Clostridiaceae</taxon>
        <taxon>Clostridium</taxon>
    </lineage>
</organism>
<dbReference type="AlphaFoldDB" id="A0A0H3J2X4"/>
<feature type="domain" description="Nitrogenase/oxidoreductase component 1" evidence="1">
    <location>
        <begin position="41"/>
        <end position="434"/>
    </location>
</feature>
<dbReference type="eggNOG" id="COG2710">
    <property type="taxonomic scope" value="Bacteria"/>
</dbReference>
<gene>
    <name evidence="2" type="ORF">CLPA_c22060</name>
    <name evidence="3" type="ORF">CP6013_00973</name>
</gene>
<evidence type="ECO:0000313" key="5">
    <source>
        <dbReference type="Proteomes" id="UP000030905"/>
    </source>
</evidence>
<evidence type="ECO:0000313" key="2">
    <source>
        <dbReference type="EMBL" id="AJA52264.1"/>
    </source>
</evidence>
<dbReference type="KEGG" id="cpae:CPAST_c22060"/>
<dbReference type="PANTHER" id="PTHR42956">
    <property type="entry name" value="NITROGENASE IRON-MOLYBDENUM COFACTOR BIOSYNTHESIS PROTEIN NIFE"/>
    <property type="match status" value="1"/>
</dbReference>
<dbReference type="InterPro" id="IPR000510">
    <property type="entry name" value="Nase/OxRdtase_comp1"/>
</dbReference>
<accession>A0A0H3J2X4</accession>
<dbReference type="Pfam" id="PF00148">
    <property type="entry name" value="Oxidored_nitro"/>
    <property type="match status" value="1"/>
</dbReference>
<dbReference type="Gene3D" id="3.40.50.1980">
    <property type="entry name" value="Nitrogenase molybdenum iron protein domain"/>
    <property type="match status" value="3"/>
</dbReference>
<protein>
    <submittedName>
        <fullName evidence="2">Nitrogenase molybdenum-iron protein, alpha and beta subunit</fullName>
    </submittedName>
    <submittedName>
        <fullName evidence="3">Oxidoreductase/nitrogenase component 1</fullName>
    </submittedName>
</protein>
<evidence type="ECO:0000313" key="3">
    <source>
        <dbReference type="EMBL" id="KRU11726.1"/>
    </source>
</evidence>
<dbReference type="PANTHER" id="PTHR42956:SF1">
    <property type="entry name" value="NITROGENASE IRON-MOLYBDENUM COFACTOR BIOSYNTHESIS PROTEIN NIFE"/>
    <property type="match status" value="1"/>
</dbReference>
<dbReference type="EMBL" id="JPGY02000001">
    <property type="protein sequence ID" value="KRU11726.1"/>
    <property type="molecule type" value="Genomic_DNA"/>
</dbReference>
<name>A0A0H3J2X4_CLOPA</name>
<dbReference type="EMBL" id="CP009268">
    <property type="protein sequence ID" value="AJA52264.1"/>
    <property type="molecule type" value="Genomic_DNA"/>
</dbReference>
<sequence length="464" mass="53868">MYFERIDNDMCEDKEKLNSENCKNLSFMQCADCQSPIISNVLSTIRNSVVIIHSPLGCASSFIDFNIKFKIGLKKRGLPIKNAKLVSSNITESDVIFDVDKKLKNAIDRSIESFNPKVIFITSSCGSGITALDIQNVINSIQDEYSIPLIIITCELYNSGFWSSGAKLGQSKNLNKLIKNNNICEKFYNVINFTGNDDIKEILDKIPVNWNYITCYTEYECLEKMSGASGTLLISPDRFSKYISEWLKDEFNIPCINKTLPYGIEATDNFFDEIDIWFKEKFSVHNIISNDKNRYMEKLKEIKIKLNYIKCLPIIMGYGYEKSILVMLKDLDINIMDYDSKYKMIFDNSDMPFFKKELSGNLYGLQGVKISFNQAYILINFIGHMKPDLVIVKHYSLRAWTAKMGIPTLWIEDEFEFYGYKGMLQFAQRLLDLISNKNFIKNINKYSKLPYREWWMRENLLKKV</sequence>
<dbReference type="PATRIC" id="fig|1262449.7.peg.2220"/>
<dbReference type="SUPFAM" id="SSF53807">
    <property type="entry name" value="Helical backbone' metal receptor"/>
    <property type="match status" value="1"/>
</dbReference>
<reference evidence="3" key="2">
    <citation type="submission" date="2015-10" db="EMBL/GenBank/DDBJ databases">
        <title>Improved Draft Genome Sequence of Clostridium pasteurianum Strain ATCC 6013 (DSM 525) Using a Hybrid Next-Generation Sequencing Approach.</title>
        <authorList>
            <person name="Pyne M.E."/>
            <person name="Utturkar S.M."/>
            <person name="Brown S.D."/>
            <person name="Moo-Young M."/>
            <person name="Chung D.A."/>
            <person name="Chou P.C."/>
        </authorList>
    </citation>
    <scope>NUCLEOTIDE SEQUENCE</scope>
    <source>
        <strain evidence="3">ATCC 6013</strain>
    </source>
</reference>
<dbReference type="InterPro" id="IPR049939">
    <property type="entry name" value="NifE-like"/>
</dbReference>
<reference evidence="3 4" key="3">
    <citation type="journal article" name="Genome Announc.">
        <title>Improved Draft Genome Sequence of Clostridium pasteurianum Strain ATCC 6013 (DSM 525) Using a Hybrid Next-Generation Sequencing Approach.</title>
        <authorList>
            <person name="Pyne M.E."/>
            <person name="Utturkar S."/>
            <person name="Brown S.D."/>
            <person name="Moo-Young M."/>
            <person name="Chung D.A."/>
            <person name="Chou C.P."/>
        </authorList>
    </citation>
    <scope>NUCLEOTIDE SEQUENCE [LARGE SCALE GENOMIC DNA]</scope>
    <source>
        <strain evidence="3 4">ATCC 6013</strain>
    </source>
</reference>
<evidence type="ECO:0000259" key="1">
    <source>
        <dbReference type="Pfam" id="PF00148"/>
    </source>
</evidence>